<sequence>MNGVPVARQSRSLACPAGQVESHTLIEVFLCVAVRDYIDNINFLFYDVVYQFKE</sequence>
<dbReference type="AlphaFoldDB" id="A0A645AH26"/>
<dbReference type="EMBL" id="VSSQ01013886">
    <property type="protein sequence ID" value="MPM52495.1"/>
    <property type="molecule type" value="Genomic_DNA"/>
</dbReference>
<gene>
    <name evidence="1" type="ORF">SDC9_99254</name>
</gene>
<accession>A0A645AH26</accession>
<organism evidence="1">
    <name type="scientific">bioreactor metagenome</name>
    <dbReference type="NCBI Taxonomy" id="1076179"/>
    <lineage>
        <taxon>unclassified sequences</taxon>
        <taxon>metagenomes</taxon>
        <taxon>ecological metagenomes</taxon>
    </lineage>
</organism>
<name>A0A645AH26_9ZZZZ</name>
<comment type="caution">
    <text evidence="1">The sequence shown here is derived from an EMBL/GenBank/DDBJ whole genome shotgun (WGS) entry which is preliminary data.</text>
</comment>
<proteinExistence type="predicted"/>
<evidence type="ECO:0000313" key="1">
    <source>
        <dbReference type="EMBL" id="MPM52495.1"/>
    </source>
</evidence>
<reference evidence="1" key="1">
    <citation type="submission" date="2019-08" db="EMBL/GenBank/DDBJ databases">
        <authorList>
            <person name="Kucharzyk K."/>
            <person name="Murdoch R.W."/>
            <person name="Higgins S."/>
            <person name="Loffler F."/>
        </authorList>
    </citation>
    <scope>NUCLEOTIDE SEQUENCE</scope>
</reference>
<protein>
    <submittedName>
        <fullName evidence="1">Uncharacterized protein</fullName>
    </submittedName>
</protein>